<feature type="chain" id="PRO_5045533529" description="DUF1002 domain-containing protein" evidence="1">
    <location>
        <begin position="29"/>
        <end position="254"/>
    </location>
</feature>
<evidence type="ECO:0000313" key="3">
    <source>
        <dbReference type="Proteomes" id="UP001589619"/>
    </source>
</evidence>
<organism evidence="2 3">
    <name type="scientific">Paenibacillus hodogayensis</name>
    <dbReference type="NCBI Taxonomy" id="279208"/>
    <lineage>
        <taxon>Bacteria</taxon>
        <taxon>Bacillati</taxon>
        <taxon>Bacillota</taxon>
        <taxon>Bacilli</taxon>
        <taxon>Bacillales</taxon>
        <taxon>Paenibacillaceae</taxon>
        <taxon>Paenibacillus</taxon>
    </lineage>
</organism>
<evidence type="ECO:0008006" key="4">
    <source>
        <dbReference type="Google" id="ProtNLM"/>
    </source>
</evidence>
<keyword evidence="3" id="KW-1185">Reference proteome</keyword>
<gene>
    <name evidence="2" type="ORF">ACFFNY_13830</name>
</gene>
<reference evidence="2 3" key="1">
    <citation type="submission" date="2024-09" db="EMBL/GenBank/DDBJ databases">
        <authorList>
            <person name="Sun Q."/>
            <person name="Mori K."/>
        </authorList>
    </citation>
    <scope>NUCLEOTIDE SEQUENCE [LARGE SCALE GENOMIC DNA]</scope>
    <source>
        <strain evidence="2 3">JCM 12520</strain>
    </source>
</reference>
<sequence length="254" mass="26671">MNYRMNFKTVALSALLMSAIAAPVAANADNNEAKPTEGSGAVTRQANAETFSIVKRTLSNPLELARKYAPDTVGDWESTLETYNKLWGVHSVTVSSNGGALEGVKASVAAVKLSEADLEKLKLDIKEGTALPFVKISDRLPADDATLQALPTSAVPFNLEKSITFSTDGIKLSPEEMKEGVAIAIGAVSEAGTAATTGVAELREATAFSSLIKAQIALDEAVQSENAGTIQSSLAELLKQYKTQIAERQAAAAE</sequence>
<name>A0ABV5VWE2_9BACL</name>
<comment type="caution">
    <text evidence="2">The sequence shown here is derived from an EMBL/GenBank/DDBJ whole genome shotgun (WGS) entry which is preliminary data.</text>
</comment>
<proteinExistence type="predicted"/>
<accession>A0ABV5VWE2</accession>
<dbReference type="Proteomes" id="UP001589619">
    <property type="component" value="Unassembled WGS sequence"/>
</dbReference>
<protein>
    <recommendedName>
        <fullName evidence="4">DUF1002 domain-containing protein</fullName>
    </recommendedName>
</protein>
<dbReference type="EMBL" id="JBHMAG010000012">
    <property type="protein sequence ID" value="MFB9752642.1"/>
    <property type="molecule type" value="Genomic_DNA"/>
</dbReference>
<evidence type="ECO:0000313" key="2">
    <source>
        <dbReference type="EMBL" id="MFB9752642.1"/>
    </source>
</evidence>
<keyword evidence="1" id="KW-0732">Signal</keyword>
<feature type="signal peptide" evidence="1">
    <location>
        <begin position="1"/>
        <end position="28"/>
    </location>
</feature>
<dbReference type="RefSeq" id="WP_344903672.1">
    <property type="nucleotide sequence ID" value="NZ_BAAAYO010000001.1"/>
</dbReference>
<evidence type="ECO:0000256" key="1">
    <source>
        <dbReference type="SAM" id="SignalP"/>
    </source>
</evidence>